<name>A0ACB7ZBT6_9ERIC</name>
<evidence type="ECO:0000313" key="2">
    <source>
        <dbReference type="Proteomes" id="UP000828048"/>
    </source>
</evidence>
<dbReference type="EMBL" id="CM037162">
    <property type="protein sequence ID" value="KAH7863285.1"/>
    <property type="molecule type" value="Genomic_DNA"/>
</dbReference>
<gene>
    <name evidence="1" type="ORF">Vadar_015722</name>
</gene>
<dbReference type="Proteomes" id="UP000828048">
    <property type="component" value="Chromosome 12"/>
</dbReference>
<evidence type="ECO:0000313" key="1">
    <source>
        <dbReference type="EMBL" id="KAH7863285.1"/>
    </source>
</evidence>
<reference evidence="1 2" key="1">
    <citation type="journal article" date="2021" name="Hortic Res">
        <title>High-quality reference genome and annotation aids understanding of berry development for evergreen blueberry (Vaccinium darrowii).</title>
        <authorList>
            <person name="Yu J."/>
            <person name="Hulse-Kemp A.M."/>
            <person name="Babiker E."/>
            <person name="Staton M."/>
        </authorList>
    </citation>
    <scope>NUCLEOTIDE SEQUENCE [LARGE SCALE GENOMIC DNA]</scope>
    <source>
        <strain evidence="2">cv. NJ 8807/NJ 8810</strain>
        <tissue evidence="1">Young leaf</tissue>
    </source>
</reference>
<protein>
    <submittedName>
        <fullName evidence="1">Uncharacterized protein</fullName>
    </submittedName>
</protein>
<sequence length="267" mass="30067">MPQPTWLPPLNAHNSYKIFVNASQNHPPLSSSPPSPAATGPALSIKVNVSVNFFSSDSTVQRAIWGLDVWESFLLPSANTVFDMIDQICSTPFQMDRIFWNSWIINGDNYLSHVENEYDFKETLLNFLWEVINASCNAGMSVLAVTLEIEKEVEITADEFASWASWYDENAGLSESFEREYKEAISRPRGEREVGIVLPDMIYEGVGGKEECSICLEEFVVGSRVARLPCSHLYHGDCVLKWLKRSNACPLCRQFLPTSLFLPRVSS</sequence>
<accession>A0ACB7ZBT6</accession>
<keyword evidence="2" id="KW-1185">Reference proteome</keyword>
<organism evidence="1 2">
    <name type="scientific">Vaccinium darrowii</name>
    <dbReference type="NCBI Taxonomy" id="229202"/>
    <lineage>
        <taxon>Eukaryota</taxon>
        <taxon>Viridiplantae</taxon>
        <taxon>Streptophyta</taxon>
        <taxon>Embryophyta</taxon>
        <taxon>Tracheophyta</taxon>
        <taxon>Spermatophyta</taxon>
        <taxon>Magnoliopsida</taxon>
        <taxon>eudicotyledons</taxon>
        <taxon>Gunneridae</taxon>
        <taxon>Pentapetalae</taxon>
        <taxon>asterids</taxon>
        <taxon>Ericales</taxon>
        <taxon>Ericaceae</taxon>
        <taxon>Vaccinioideae</taxon>
        <taxon>Vaccinieae</taxon>
        <taxon>Vaccinium</taxon>
    </lineage>
</organism>
<comment type="caution">
    <text evidence="1">The sequence shown here is derived from an EMBL/GenBank/DDBJ whole genome shotgun (WGS) entry which is preliminary data.</text>
</comment>
<proteinExistence type="predicted"/>